<dbReference type="Proteomes" id="UP001202289">
    <property type="component" value="Unassembled WGS sequence"/>
</dbReference>
<name>A0ACC6A206_9BACI</name>
<sequence>MIDYTYYIQKTLPYLPIHSFHQDESGWDNVAIIVNDEWLFRFPRKIEYAKKVPREKQLYEALFPILQARQIEVPNYHILYENEGDSIPICSYYKMIHGKPFKSSCLHNLSISQKTHIAAQLASFLAALHTVPLTLAKEWGFQAEQTVEYWKDLYIQLKDYLFNTFSIEETNHLKTLFQTFLEQLYTSTSLQTVIHADLTHHHILFHPQTKKIAGIIDIGDAQIGDPAFDFAGLYADYGHDFTLEVYNTYTALTNNKDTTFFERIISFYQYSPILHNLLYGFETNNEQIIETNKRELLRMLEGIRSPPHHLNANTFFEVRA</sequence>
<reference evidence="1" key="1">
    <citation type="submission" date="2022-05" db="EMBL/GenBank/DDBJ databases">
        <title>Comparative Genomics of Spacecraft Associated Microbes.</title>
        <authorList>
            <person name="Tran M.T."/>
            <person name="Wright A."/>
            <person name="Seuylemezian A."/>
            <person name="Eisen J."/>
            <person name="Coil D."/>
        </authorList>
    </citation>
    <scope>NUCLEOTIDE SEQUENCE</scope>
    <source>
        <strain evidence="1">FAIRING 10M-2.2</strain>
    </source>
</reference>
<dbReference type="EMBL" id="JAMBOP010000002">
    <property type="protein sequence ID" value="MCM3734743.1"/>
    <property type="molecule type" value="Genomic_DNA"/>
</dbReference>
<protein>
    <submittedName>
        <fullName evidence="1">Aminoglycoside phosphotransferase family protein</fullName>
    </submittedName>
</protein>
<evidence type="ECO:0000313" key="1">
    <source>
        <dbReference type="EMBL" id="MCM3734743.1"/>
    </source>
</evidence>
<organism evidence="1 2">
    <name type="scientific">Bacillus cytotoxicus</name>
    <dbReference type="NCBI Taxonomy" id="580165"/>
    <lineage>
        <taxon>Bacteria</taxon>
        <taxon>Bacillati</taxon>
        <taxon>Bacillota</taxon>
        <taxon>Bacilli</taxon>
        <taxon>Bacillales</taxon>
        <taxon>Bacillaceae</taxon>
        <taxon>Bacillus</taxon>
        <taxon>Bacillus cereus group</taxon>
    </lineage>
</organism>
<accession>A0ACC6A206</accession>
<comment type="caution">
    <text evidence="1">The sequence shown here is derived from an EMBL/GenBank/DDBJ whole genome shotgun (WGS) entry which is preliminary data.</text>
</comment>
<proteinExistence type="predicted"/>
<evidence type="ECO:0000313" key="2">
    <source>
        <dbReference type="Proteomes" id="UP001202289"/>
    </source>
</evidence>
<keyword evidence="2" id="KW-1185">Reference proteome</keyword>
<gene>
    <name evidence="1" type="ORF">M3215_02615</name>
</gene>